<feature type="domain" description="PsbP C-terminal" evidence="2">
    <location>
        <begin position="360"/>
        <end position="469"/>
    </location>
</feature>
<comment type="caution">
    <text evidence="3">The sequence shown here is derived from an EMBL/GenBank/DDBJ whole genome shotgun (WGS) entry which is preliminary data.</text>
</comment>
<feature type="region of interest" description="Disordered" evidence="1">
    <location>
        <begin position="396"/>
        <end position="422"/>
    </location>
</feature>
<gene>
    <name evidence="3" type="ORF">OIU85_019655</name>
</gene>
<evidence type="ECO:0000259" key="2">
    <source>
        <dbReference type="Pfam" id="PF01789"/>
    </source>
</evidence>
<feature type="region of interest" description="Disordered" evidence="1">
    <location>
        <begin position="261"/>
        <end position="301"/>
    </location>
</feature>
<dbReference type="EMBL" id="JAPFFL010000003">
    <property type="protein sequence ID" value="KAJ6737614.1"/>
    <property type="molecule type" value="Genomic_DNA"/>
</dbReference>
<reference evidence="3" key="1">
    <citation type="submission" date="2022-11" db="EMBL/GenBank/DDBJ databases">
        <authorList>
            <person name="Hyden B.L."/>
            <person name="Feng K."/>
            <person name="Yates T."/>
            <person name="Jawdy S."/>
            <person name="Smart L.B."/>
            <person name="Muchero W."/>
        </authorList>
    </citation>
    <scope>NUCLEOTIDE SEQUENCE</scope>
    <source>
        <tissue evidence="3">Shoot tip</tissue>
    </source>
</reference>
<feature type="region of interest" description="Disordered" evidence="1">
    <location>
        <begin position="1"/>
        <end position="44"/>
    </location>
</feature>
<dbReference type="GO" id="GO:0015979">
    <property type="term" value="P:photosynthesis"/>
    <property type="evidence" value="ECO:0007669"/>
    <property type="project" value="InterPro"/>
</dbReference>
<organism evidence="3 4">
    <name type="scientific">Salix viminalis</name>
    <name type="common">Common osier</name>
    <name type="synonym">Basket willow</name>
    <dbReference type="NCBI Taxonomy" id="40686"/>
    <lineage>
        <taxon>Eukaryota</taxon>
        <taxon>Viridiplantae</taxon>
        <taxon>Streptophyta</taxon>
        <taxon>Embryophyta</taxon>
        <taxon>Tracheophyta</taxon>
        <taxon>Spermatophyta</taxon>
        <taxon>Magnoliopsida</taxon>
        <taxon>eudicotyledons</taxon>
        <taxon>Gunneridae</taxon>
        <taxon>Pentapetalae</taxon>
        <taxon>rosids</taxon>
        <taxon>fabids</taxon>
        <taxon>Malpighiales</taxon>
        <taxon>Salicaceae</taxon>
        <taxon>Saliceae</taxon>
        <taxon>Salix</taxon>
    </lineage>
</organism>
<dbReference type="InterPro" id="IPR016123">
    <property type="entry name" value="Mog1/PsbP_a/b/a-sand"/>
</dbReference>
<dbReference type="SUPFAM" id="SSF55724">
    <property type="entry name" value="Mog1p/PsbP-like"/>
    <property type="match status" value="1"/>
</dbReference>
<dbReference type="Gene3D" id="3.40.1000.10">
    <property type="entry name" value="Mog1/PsbP, alpha/beta/alpha sandwich"/>
    <property type="match status" value="1"/>
</dbReference>
<evidence type="ECO:0000313" key="3">
    <source>
        <dbReference type="EMBL" id="KAJ6737614.1"/>
    </source>
</evidence>
<feature type="compositionally biased region" description="Polar residues" evidence="1">
    <location>
        <begin position="1"/>
        <end position="15"/>
    </location>
</feature>
<keyword evidence="4" id="KW-1185">Reference proteome</keyword>
<dbReference type="GO" id="GO:0009654">
    <property type="term" value="C:photosystem II oxygen evolving complex"/>
    <property type="evidence" value="ECO:0007669"/>
    <property type="project" value="InterPro"/>
</dbReference>
<dbReference type="Proteomes" id="UP001151529">
    <property type="component" value="Chromosome 5"/>
</dbReference>
<dbReference type="OrthoDB" id="414405at2759"/>
<evidence type="ECO:0000313" key="4">
    <source>
        <dbReference type="Proteomes" id="UP001151529"/>
    </source>
</evidence>
<feature type="compositionally biased region" description="Polar residues" evidence="1">
    <location>
        <begin position="195"/>
        <end position="206"/>
    </location>
</feature>
<name>A0A9Q0UWA0_SALVM</name>
<dbReference type="InterPro" id="IPR002683">
    <property type="entry name" value="PsbP_C"/>
</dbReference>
<dbReference type="PANTHER" id="PTHR31407">
    <property type="match status" value="1"/>
</dbReference>
<protein>
    <submittedName>
        <fullName evidence="3">PSBP DOMAIN-CONTAINING PROTEIN 7 CHLOROPLASTIC</fullName>
    </submittedName>
</protein>
<proteinExistence type="predicted"/>
<dbReference type="GO" id="GO:0005509">
    <property type="term" value="F:calcium ion binding"/>
    <property type="evidence" value="ECO:0007669"/>
    <property type="project" value="InterPro"/>
</dbReference>
<dbReference type="Pfam" id="PF01789">
    <property type="entry name" value="PsbP"/>
    <property type="match status" value="1"/>
</dbReference>
<feature type="region of interest" description="Disordered" evidence="1">
    <location>
        <begin position="180"/>
        <end position="207"/>
    </location>
</feature>
<accession>A0A9Q0UWA0</accession>
<dbReference type="AlphaFoldDB" id="A0A9Q0UWA0"/>
<evidence type="ECO:0000256" key="1">
    <source>
        <dbReference type="SAM" id="MobiDB-lite"/>
    </source>
</evidence>
<feature type="compositionally biased region" description="Low complexity" evidence="1">
    <location>
        <begin position="33"/>
        <end position="44"/>
    </location>
</feature>
<dbReference type="GO" id="GO:0019898">
    <property type="term" value="C:extrinsic component of membrane"/>
    <property type="evidence" value="ECO:0007669"/>
    <property type="project" value="InterPro"/>
</dbReference>
<dbReference type="PANTHER" id="PTHR31407:SF16">
    <property type="entry name" value="PSBP DOMAIN-CONTAINING PROTEIN 7, CHLOROPLASTIC"/>
    <property type="match status" value="1"/>
</dbReference>
<sequence length="490" mass="52593">MSNLNHLDTKNSLSLPQALMQMPPKPSSGNMFSSSTTSPFGGSRSMSFNSSSALHLNANPSTIFQGNGHHNLAGSASMSATALLQKAAQMGATVSSNNVSSPMMQKSFVTSMAPPTFGSIHTQNNQSHVIGGDDGYANQFFNSNGGVENSVLNEMGMFGAVLDQNNALFKAMEHASSNNESVFQGANSSSSLSSPTGGANPSSLSRFNGDMMTVDFLGIGGSRQRNLHDQHNHQEMEFTRGISHPRMQGSNHFEQQAGALEKPLWDARPSPTLHLRDRKTAPPQIKSQSGRRASRRRLGSPAEQFAPLSSRFQRRLLVGAGSASLVAVGANFGGITSFLLGFWPETGRNVKLDVLYPIGGYSRCIETNEGFEFIYPATWVGDQRLLYRAAEKTEYERSLDPPPLNNGKSGDRRRRKNVNEPVVAFGPPGSSGELNVSVIVSQVPPDFSIEAFGGAKEVGEAVVRTITGSRLDVKGTLTESSFKRGLSDES</sequence>
<reference evidence="3" key="2">
    <citation type="journal article" date="2023" name="Int. J. Mol. Sci.">
        <title>De Novo Assembly and Annotation of 11 Diverse Shrub Willow (Salix) Genomes Reveals Novel Gene Organization in Sex-Linked Regions.</title>
        <authorList>
            <person name="Hyden B."/>
            <person name="Feng K."/>
            <person name="Yates T.B."/>
            <person name="Jawdy S."/>
            <person name="Cereghino C."/>
            <person name="Smart L.B."/>
            <person name="Muchero W."/>
        </authorList>
    </citation>
    <scope>NUCLEOTIDE SEQUENCE [LARGE SCALE GENOMIC DNA]</scope>
    <source>
        <tissue evidence="3">Shoot tip</tissue>
    </source>
</reference>